<evidence type="ECO:0000256" key="3">
    <source>
        <dbReference type="ARBA" id="ARBA00023163"/>
    </source>
</evidence>
<dbReference type="EMBL" id="JAEPBH010000006">
    <property type="protein sequence ID" value="MBK4714464.1"/>
    <property type="molecule type" value="Genomic_DNA"/>
</dbReference>
<dbReference type="InterPro" id="IPR001034">
    <property type="entry name" value="DeoR_HTH"/>
</dbReference>
<dbReference type="GO" id="GO:0003677">
    <property type="term" value="F:DNA binding"/>
    <property type="evidence" value="ECO:0007669"/>
    <property type="project" value="UniProtKB-KW"/>
</dbReference>
<dbReference type="InterPro" id="IPR036390">
    <property type="entry name" value="WH_DNA-bd_sf"/>
</dbReference>
<name>A0A8K0V3K5_9ENTR</name>
<dbReference type="InterPro" id="IPR037171">
    <property type="entry name" value="NagB/RpiA_transferase-like"/>
</dbReference>
<dbReference type="InterPro" id="IPR050313">
    <property type="entry name" value="Carb_Metab_HTH_regulators"/>
</dbReference>
<keyword evidence="6" id="KW-1185">Reference proteome</keyword>
<dbReference type="SUPFAM" id="SSF100950">
    <property type="entry name" value="NagB/RpiA/CoA transferase-like"/>
    <property type="match status" value="1"/>
</dbReference>
<dbReference type="InterPro" id="IPR036388">
    <property type="entry name" value="WH-like_DNA-bd_sf"/>
</dbReference>
<dbReference type="SMART" id="SM01134">
    <property type="entry name" value="DeoRC"/>
    <property type="match status" value="1"/>
</dbReference>
<gene>
    <name evidence="5" type="ORF">JJB97_03750</name>
</gene>
<keyword evidence="1" id="KW-0805">Transcription regulation</keyword>
<evidence type="ECO:0000313" key="6">
    <source>
        <dbReference type="Proteomes" id="UP000659047"/>
    </source>
</evidence>
<reference evidence="5" key="1">
    <citation type="submission" date="2021-01" db="EMBL/GenBank/DDBJ databases">
        <title>Intestinitalea alba gen. nov., sp. nov., a novel genus of the family Enterobacteriaceae, isolated from the gut of the plastic-eating mealworm Tenebrio molitor L.</title>
        <authorList>
            <person name="Yang Y."/>
        </authorList>
    </citation>
    <scope>NUCLEOTIDE SEQUENCE</scope>
    <source>
        <strain evidence="5">BIT-L3</strain>
    </source>
</reference>
<dbReference type="PROSITE" id="PS51000">
    <property type="entry name" value="HTH_DEOR_2"/>
    <property type="match status" value="1"/>
</dbReference>
<dbReference type="SUPFAM" id="SSF46785">
    <property type="entry name" value="Winged helix' DNA-binding domain"/>
    <property type="match status" value="1"/>
</dbReference>
<dbReference type="Pfam" id="PF00455">
    <property type="entry name" value="DeoRC"/>
    <property type="match status" value="1"/>
</dbReference>
<dbReference type="Proteomes" id="UP000659047">
    <property type="component" value="Unassembled WGS sequence"/>
</dbReference>
<dbReference type="RefSeq" id="WP_238712458.1">
    <property type="nucleotide sequence ID" value="NZ_JAEPBH010000006.1"/>
</dbReference>
<dbReference type="Gene3D" id="1.10.10.10">
    <property type="entry name" value="Winged helix-like DNA-binding domain superfamily/Winged helix DNA-binding domain"/>
    <property type="match status" value="1"/>
</dbReference>
<dbReference type="PANTHER" id="PTHR30363">
    <property type="entry name" value="HTH-TYPE TRANSCRIPTIONAL REGULATOR SRLR-RELATED"/>
    <property type="match status" value="1"/>
</dbReference>
<dbReference type="PRINTS" id="PR00037">
    <property type="entry name" value="HTHLACR"/>
</dbReference>
<evidence type="ECO:0000256" key="2">
    <source>
        <dbReference type="ARBA" id="ARBA00023125"/>
    </source>
</evidence>
<feature type="domain" description="HTH deoR-type" evidence="4">
    <location>
        <begin position="8"/>
        <end position="63"/>
    </location>
</feature>
<evidence type="ECO:0000313" key="5">
    <source>
        <dbReference type="EMBL" id="MBK4714464.1"/>
    </source>
</evidence>
<dbReference type="InterPro" id="IPR014036">
    <property type="entry name" value="DeoR-like_C"/>
</dbReference>
<keyword evidence="3" id="KW-0804">Transcription</keyword>
<proteinExistence type="predicted"/>
<organism evidence="5 6">
    <name type="scientific">Tenebrionibacter intestinalis</name>
    <dbReference type="NCBI Taxonomy" id="2799638"/>
    <lineage>
        <taxon>Bacteria</taxon>
        <taxon>Pseudomonadati</taxon>
        <taxon>Pseudomonadota</taxon>
        <taxon>Gammaproteobacteria</taxon>
        <taxon>Enterobacterales</taxon>
        <taxon>Enterobacteriaceae</taxon>
        <taxon>Tenebrionibacter/Tenebrionicola group</taxon>
        <taxon>Tenebrionibacter</taxon>
    </lineage>
</organism>
<dbReference type="AlphaFoldDB" id="A0A8K0V3K5"/>
<sequence length="260" mass="28667">MVPQTLTGNPRHDRLIALVNERGYMNHDELAEILNVSIQTVRRDIRKLSEQGIVVRLHGGVGRSASSVTNMAFEQRETTYVREKTMIARQIADYIPNGSTVFITIGTSVEHVARMLAERQDLRVITNSLRVAWLLYKNASIEVVLPGGTPRPVNGGIIGPDTLSFVEGFQADYLITSVGAVSVDGCLLEFYINETAVTRAMMAHSRHILLAIDHSKFTSSASVRLGNITPDMTVFTDRALPEPLSQLLQQRQVGVVIATD</sequence>
<dbReference type="SMART" id="SM00420">
    <property type="entry name" value="HTH_DEOR"/>
    <property type="match status" value="1"/>
</dbReference>
<evidence type="ECO:0000256" key="1">
    <source>
        <dbReference type="ARBA" id="ARBA00023015"/>
    </source>
</evidence>
<dbReference type="PROSITE" id="PS00894">
    <property type="entry name" value="HTH_DEOR_1"/>
    <property type="match status" value="1"/>
</dbReference>
<dbReference type="Pfam" id="PF08220">
    <property type="entry name" value="HTH_DeoR"/>
    <property type="match status" value="1"/>
</dbReference>
<dbReference type="PANTHER" id="PTHR30363:SF19">
    <property type="entry name" value="HTH-TYPE TRANSCRIPTIONAL REPRESSOR CSQR"/>
    <property type="match status" value="1"/>
</dbReference>
<accession>A0A8K0V3K5</accession>
<evidence type="ECO:0000259" key="4">
    <source>
        <dbReference type="PROSITE" id="PS51000"/>
    </source>
</evidence>
<keyword evidence="2" id="KW-0238">DNA-binding</keyword>
<comment type="caution">
    <text evidence="5">The sequence shown here is derived from an EMBL/GenBank/DDBJ whole genome shotgun (WGS) entry which is preliminary data.</text>
</comment>
<dbReference type="InterPro" id="IPR018356">
    <property type="entry name" value="Tscrpt_reg_HTH_DeoR_CS"/>
</dbReference>
<dbReference type="Gene3D" id="3.30.750.70">
    <property type="entry name" value="4-hydroxybutyrate coenzyme like domains"/>
    <property type="match status" value="1"/>
</dbReference>
<protein>
    <submittedName>
        <fullName evidence="5">DeoR/GlpR transcriptional regulator</fullName>
    </submittedName>
</protein>
<dbReference type="GO" id="GO:0003700">
    <property type="term" value="F:DNA-binding transcription factor activity"/>
    <property type="evidence" value="ECO:0007669"/>
    <property type="project" value="InterPro"/>
</dbReference>